<dbReference type="KEGG" id="pcon:B0A89_13085"/>
<reference evidence="1 2" key="1">
    <citation type="submission" date="2017-03" db="EMBL/GenBank/DDBJ databases">
        <title>Genome sequence of Paracoccus contaminans isolated from a water microcosm.</title>
        <authorList>
            <person name="Aurass P."/>
            <person name="Karste S."/>
            <person name="Trost E."/>
            <person name="Glaeser S.P."/>
            <person name="Kaempfer P."/>
            <person name="Flieger A."/>
        </authorList>
    </citation>
    <scope>NUCLEOTIDE SEQUENCE [LARGE SCALE GENOMIC DNA]</scope>
    <source>
        <strain evidence="2">RKI 16-01929T\LMG 29738T\CCM 8701T\CIP 111112T</strain>
    </source>
</reference>
<dbReference type="AlphaFoldDB" id="A0A1W6CZY8"/>
<dbReference type="Proteomes" id="UP000193017">
    <property type="component" value="Chromosome"/>
</dbReference>
<name>A0A1W6CZY8_9RHOB</name>
<sequence length="78" mass="8223">MSDHPITSNDFTAIPAPGVPCKLQVHDAPIYITFTPAGTVTRGHRYEPGDVIPLGASDAPRVRKAIADAALVVIEVFG</sequence>
<proteinExistence type="predicted"/>
<keyword evidence="2" id="KW-1185">Reference proteome</keyword>
<protein>
    <submittedName>
        <fullName evidence="1">Uncharacterized protein</fullName>
    </submittedName>
</protein>
<dbReference type="RefSeq" id="WP_085378487.1">
    <property type="nucleotide sequence ID" value="NZ_CP020612.1"/>
</dbReference>
<organism evidence="1 2">
    <name type="scientific">Paracoccus contaminans</name>
    <dbReference type="NCBI Taxonomy" id="1945662"/>
    <lineage>
        <taxon>Bacteria</taxon>
        <taxon>Pseudomonadati</taxon>
        <taxon>Pseudomonadota</taxon>
        <taxon>Alphaproteobacteria</taxon>
        <taxon>Rhodobacterales</taxon>
        <taxon>Paracoccaceae</taxon>
        <taxon>Paracoccus</taxon>
    </lineage>
</organism>
<gene>
    <name evidence="1" type="ORF">B0A89_13085</name>
</gene>
<dbReference type="EMBL" id="CP020612">
    <property type="protein sequence ID" value="ARJ70431.1"/>
    <property type="molecule type" value="Genomic_DNA"/>
</dbReference>
<accession>A0A1W6CZY8</accession>
<dbReference type="STRING" id="1945662.B0A89_13085"/>
<evidence type="ECO:0000313" key="1">
    <source>
        <dbReference type="EMBL" id="ARJ70431.1"/>
    </source>
</evidence>
<dbReference type="OrthoDB" id="9954346at2"/>
<evidence type="ECO:0000313" key="2">
    <source>
        <dbReference type="Proteomes" id="UP000193017"/>
    </source>
</evidence>